<feature type="transmembrane region" description="Helical" evidence="1">
    <location>
        <begin position="150"/>
        <end position="170"/>
    </location>
</feature>
<feature type="transmembrane region" description="Helical" evidence="1">
    <location>
        <begin position="22"/>
        <end position="41"/>
    </location>
</feature>
<evidence type="ECO:0000313" key="2">
    <source>
        <dbReference type="EMBL" id="SMX73439.1"/>
    </source>
</evidence>
<proteinExistence type="predicted"/>
<dbReference type="AlphaFoldDB" id="A0A2H1IDZ9"/>
<keyword evidence="1" id="KW-0812">Transmembrane</keyword>
<dbReference type="EMBL" id="FXZB01000007">
    <property type="protein sequence ID" value="SMX73439.1"/>
    <property type="molecule type" value="Genomic_DNA"/>
</dbReference>
<feature type="transmembrane region" description="Helical" evidence="1">
    <location>
        <begin position="199"/>
        <end position="219"/>
    </location>
</feature>
<protein>
    <submittedName>
        <fullName evidence="2">Uncharacterized protein</fullName>
    </submittedName>
</protein>
<keyword evidence="3" id="KW-1185">Reference proteome</keyword>
<keyword evidence="1" id="KW-0472">Membrane</keyword>
<comment type="caution">
    <text evidence="2">The sequence shown here is derived from an EMBL/GenBank/DDBJ whole genome shotgun (WGS) entry which is preliminary data.</text>
</comment>
<evidence type="ECO:0000256" key="1">
    <source>
        <dbReference type="SAM" id="Phobius"/>
    </source>
</evidence>
<feature type="transmembrane region" description="Helical" evidence="1">
    <location>
        <begin position="78"/>
        <end position="95"/>
    </location>
</feature>
<dbReference type="Proteomes" id="UP000234525">
    <property type="component" value="Unassembled WGS sequence"/>
</dbReference>
<organism evidence="2 3">
    <name type="scientific">Brevibacterium aurantiacum</name>
    <dbReference type="NCBI Taxonomy" id="273384"/>
    <lineage>
        <taxon>Bacteria</taxon>
        <taxon>Bacillati</taxon>
        <taxon>Actinomycetota</taxon>
        <taxon>Actinomycetes</taxon>
        <taxon>Micrococcales</taxon>
        <taxon>Brevibacteriaceae</taxon>
        <taxon>Brevibacterium</taxon>
    </lineage>
</organism>
<sequence length="350" mass="38068">MSARKTAKSRPRQRPDGRKARIVARLLPILALCAWVVTLWVPVLDSSLNSLHTKESTRIVVTSLGDVPRDLSDLDPKFVIIWSCLLACVISAWLVDRLRIWAWATVCLGVAVLALLINLMAEPPTLMWDGQDSSGRWIGGMEVASPVWGAALWAVGGLALIAAGICGLIGERQRSSERIRQDARSRLVARQHRTLADGAARLLPLMSLASWIVMIWVPIMDNQATDEEGVTLTSLGLNTTGLVDMSPGVLFAWTFVILSAAVGLSMDPPTWWSAIVVAFGVSLYFMLYGILAYPPTVRWRGETASGESISANIVGFPAAGVSFWALGSITLIVAGISGLIAQRQRRRLFR</sequence>
<gene>
    <name evidence="2" type="ORF">BAUR9175_01219</name>
</gene>
<feature type="transmembrane region" description="Helical" evidence="1">
    <location>
        <begin position="313"/>
        <end position="341"/>
    </location>
</feature>
<reference evidence="2" key="1">
    <citation type="submission" date="2017-03" db="EMBL/GenBank/DDBJ databases">
        <authorList>
            <person name="Monnet C."/>
        </authorList>
    </citation>
    <scope>NUCLEOTIDE SEQUENCE [LARGE SCALE GENOMIC DNA]</scope>
    <source>
        <strain evidence="2">ATCC 9175</strain>
    </source>
</reference>
<evidence type="ECO:0000313" key="3">
    <source>
        <dbReference type="Proteomes" id="UP000234525"/>
    </source>
</evidence>
<keyword evidence="1" id="KW-1133">Transmembrane helix</keyword>
<feature type="transmembrane region" description="Helical" evidence="1">
    <location>
        <begin position="271"/>
        <end position="293"/>
    </location>
</feature>
<feature type="transmembrane region" description="Helical" evidence="1">
    <location>
        <begin position="245"/>
        <end position="264"/>
    </location>
</feature>
<feature type="transmembrane region" description="Helical" evidence="1">
    <location>
        <begin position="100"/>
        <end position="121"/>
    </location>
</feature>
<accession>A0A2H1IDZ9</accession>
<name>A0A2H1IDZ9_BREAU</name>